<name>A0A0C9US15_SPHS4</name>
<dbReference type="HOGENOM" id="CLU_046311_0_0_1"/>
<dbReference type="GO" id="GO:0000776">
    <property type="term" value="C:kinetochore"/>
    <property type="evidence" value="ECO:0007669"/>
    <property type="project" value="TreeGrafter"/>
</dbReference>
<feature type="region of interest" description="Disordered" evidence="2">
    <location>
        <begin position="1"/>
        <end position="21"/>
    </location>
</feature>
<proteinExistence type="predicted"/>
<dbReference type="SMART" id="SM00787">
    <property type="entry name" value="Spc7"/>
    <property type="match status" value="1"/>
</dbReference>
<evidence type="ECO:0000256" key="2">
    <source>
        <dbReference type="SAM" id="MobiDB-lite"/>
    </source>
</evidence>
<sequence>MDDLTCPRRSTVHPSMMQRRDSAEESYPLSAYAVAMSVDLAQLETMSWISNDIRSAIEKYKAQYRETEEDASKDIPLLFREYITASEEVRDEILYVLKHIKANTILSAKGSWYEWKCGWVKDLQQNAERTLENLAADEQQLDDIAKRAGKILPGLRQEYEEIMRELQQEQAAVAEIENCDQAYLEELKSTIAEQREALDTFLNEVADGETKLVRLQETLEDLEEQAGEAKKAINSAQRQMEVQKTSTRAEVFRLRDELDTLQDIHLWKATQLDQDLVEFIYDSKYKVTIPCRRSSPISEKLEITPCQSESSQDDEFPVLTGYMYKLAKQYAIIQRLTDFWASYTQLRWQLKFIFVRFPTTCRLLPEGSSIDEAEGIEVAVTLLLQQKTSKVFVQFQLDDGILGYWPTSLDSLRYDVSVAYGKANPNLVSRCIEERLLGSSEGNHACLADACMDVVDKH</sequence>
<reference evidence="4 5" key="1">
    <citation type="submission" date="2014-06" db="EMBL/GenBank/DDBJ databases">
        <title>Evolutionary Origins and Diversification of the Mycorrhizal Mutualists.</title>
        <authorList>
            <consortium name="DOE Joint Genome Institute"/>
            <consortium name="Mycorrhizal Genomics Consortium"/>
            <person name="Kohler A."/>
            <person name="Kuo A."/>
            <person name="Nagy L.G."/>
            <person name="Floudas D."/>
            <person name="Copeland A."/>
            <person name="Barry K.W."/>
            <person name="Cichocki N."/>
            <person name="Veneault-Fourrey C."/>
            <person name="LaButti K."/>
            <person name="Lindquist E.A."/>
            <person name="Lipzen A."/>
            <person name="Lundell T."/>
            <person name="Morin E."/>
            <person name="Murat C."/>
            <person name="Riley R."/>
            <person name="Ohm R."/>
            <person name="Sun H."/>
            <person name="Tunlid A."/>
            <person name="Henrissat B."/>
            <person name="Grigoriev I.V."/>
            <person name="Hibbett D.S."/>
            <person name="Martin F."/>
        </authorList>
    </citation>
    <scope>NUCLEOTIDE SEQUENCE [LARGE SCALE GENOMIC DNA]</scope>
    <source>
        <strain evidence="4 5">SS14</strain>
    </source>
</reference>
<keyword evidence="1" id="KW-0175">Coiled coil</keyword>
<evidence type="ECO:0000256" key="1">
    <source>
        <dbReference type="SAM" id="Coils"/>
    </source>
</evidence>
<dbReference type="OrthoDB" id="5592879at2759"/>
<dbReference type="PANTHER" id="PTHR28260:SF1">
    <property type="entry name" value="SPINDLE POLE BODY COMPONENT SPC105"/>
    <property type="match status" value="1"/>
</dbReference>
<evidence type="ECO:0000313" key="5">
    <source>
        <dbReference type="Proteomes" id="UP000054279"/>
    </source>
</evidence>
<dbReference type="GO" id="GO:1990758">
    <property type="term" value="P:mitotic sister chromatid biorientation"/>
    <property type="evidence" value="ECO:0007669"/>
    <property type="project" value="TreeGrafter"/>
</dbReference>
<dbReference type="GO" id="GO:0007094">
    <property type="term" value="P:mitotic spindle assembly checkpoint signaling"/>
    <property type="evidence" value="ECO:0007669"/>
    <property type="project" value="TreeGrafter"/>
</dbReference>
<dbReference type="InterPro" id="IPR033338">
    <property type="entry name" value="Spc105/Spc7"/>
</dbReference>
<dbReference type="InterPro" id="IPR013253">
    <property type="entry name" value="Spc7_domain"/>
</dbReference>
<evidence type="ECO:0000259" key="3">
    <source>
        <dbReference type="SMART" id="SM00787"/>
    </source>
</evidence>
<dbReference type="Pfam" id="PF18210">
    <property type="entry name" value="Knl1_RWD_C"/>
    <property type="match status" value="1"/>
</dbReference>
<organism evidence="4 5">
    <name type="scientific">Sphaerobolus stellatus (strain SS14)</name>
    <dbReference type="NCBI Taxonomy" id="990650"/>
    <lineage>
        <taxon>Eukaryota</taxon>
        <taxon>Fungi</taxon>
        <taxon>Dikarya</taxon>
        <taxon>Basidiomycota</taxon>
        <taxon>Agaricomycotina</taxon>
        <taxon>Agaricomycetes</taxon>
        <taxon>Phallomycetidae</taxon>
        <taxon>Geastrales</taxon>
        <taxon>Sphaerobolaceae</taxon>
        <taxon>Sphaerobolus</taxon>
    </lineage>
</organism>
<dbReference type="Pfam" id="PF08317">
    <property type="entry name" value="Spc7"/>
    <property type="match status" value="1"/>
</dbReference>
<protein>
    <recommendedName>
        <fullName evidence="3">Spc7 kinetochore protein domain-containing protein</fullName>
    </recommendedName>
</protein>
<dbReference type="Proteomes" id="UP000054279">
    <property type="component" value="Unassembled WGS sequence"/>
</dbReference>
<accession>A0A0C9US15</accession>
<evidence type="ECO:0000313" key="4">
    <source>
        <dbReference type="EMBL" id="KIJ45653.1"/>
    </source>
</evidence>
<dbReference type="GO" id="GO:0034501">
    <property type="term" value="P:protein localization to kinetochore"/>
    <property type="evidence" value="ECO:0007669"/>
    <property type="project" value="TreeGrafter"/>
</dbReference>
<gene>
    <name evidence="4" type="ORF">M422DRAFT_166538</name>
</gene>
<dbReference type="PANTHER" id="PTHR28260">
    <property type="entry name" value="SPINDLE POLE BODY COMPONENT SPC105"/>
    <property type="match status" value="1"/>
</dbReference>
<feature type="domain" description="Spc7 kinetochore protein" evidence="3">
    <location>
        <begin position="1"/>
        <end position="290"/>
    </location>
</feature>
<feature type="coiled-coil region" evidence="1">
    <location>
        <begin position="120"/>
        <end position="239"/>
    </location>
</feature>
<dbReference type="AlphaFoldDB" id="A0A0C9US15"/>
<dbReference type="EMBL" id="KN837111">
    <property type="protein sequence ID" value="KIJ45653.1"/>
    <property type="molecule type" value="Genomic_DNA"/>
</dbReference>
<keyword evidence="5" id="KW-1185">Reference proteome</keyword>
<dbReference type="InterPro" id="IPR040850">
    <property type="entry name" value="Knl1_RWD_C"/>
</dbReference>